<sequence>MEIINVIITGLIAIAAFGTLYVQREHNKKSIVPLINIGYGDFENMLYVGITNVGIGPAEITDIEVYKEVPNLEKKNTLIDWLPMKLSKGAKYKFYASRYKDFFLSKGENYKLVEVEIDMSIDEAIEQRESIRQIMKDLYIKVSYKDIYGTVQKNCCRPLSYFGRTDNVN</sequence>
<organism evidence="2 3">
    <name type="scientific">Marivirga atlantica</name>
    <dbReference type="NCBI Taxonomy" id="1548457"/>
    <lineage>
        <taxon>Bacteria</taxon>
        <taxon>Pseudomonadati</taxon>
        <taxon>Bacteroidota</taxon>
        <taxon>Cytophagia</taxon>
        <taxon>Cytophagales</taxon>
        <taxon>Marivirgaceae</taxon>
        <taxon>Marivirga</taxon>
    </lineage>
</organism>
<proteinExistence type="predicted"/>
<dbReference type="AlphaFoldDB" id="A0A937ALZ8"/>
<comment type="caution">
    <text evidence="2">The sequence shown here is derived from an EMBL/GenBank/DDBJ whole genome shotgun (WGS) entry which is preliminary data.</text>
</comment>
<dbReference type="RefSeq" id="WP_201921713.1">
    <property type="nucleotide sequence ID" value="NZ_JAERQG010000003.1"/>
</dbReference>
<keyword evidence="1" id="KW-1133">Transmembrane helix</keyword>
<dbReference type="EMBL" id="JAERQG010000003">
    <property type="protein sequence ID" value="MBL0766003.1"/>
    <property type="molecule type" value="Genomic_DNA"/>
</dbReference>
<keyword evidence="1" id="KW-0472">Membrane</keyword>
<feature type="transmembrane region" description="Helical" evidence="1">
    <location>
        <begin position="6"/>
        <end position="22"/>
    </location>
</feature>
<reference evidence="2" key="1">
    <citation type="submission" date="2021-01" db="EMBL/GenBank/DDBJ databases">
        <title>Marivirga sp. nov., isolated from intertidal surface sediments.</title>
        <authorList>
            <person name="Zhang M."/>
        </authorList>
    </citation>
    <scope>NUCLEOTIDE SEQUENCE</scope>
    <source>
        <strain evidence="2">SM1354</strain>
    </source>
</reference>
<evidence type="ECO:0000256" key="1">
    <source>
        <dbReference type="SAM" id="Phobius"/>
    </source>
</evidence>
<name>A0A937ALZ8_9BACT</name>
<keyword evidence="1" id="KW-0812">Transmembrane</keyword>
<keyword evidence="3" id="KW-1185">Reference proteome</keyword>
<accession>A0A937ALZ8</accession>
<dbReference type="Proteomes" id="UP000642920">
    <property type="component" value="Unassembled WGS sequence"/>
</dbReference>
<evidence type="ECO:0000313" key="2">
    <source>
        <dbReference type="EMBL" id="MBL0766003.1"/>
    </source>
</evidence>
<evidence type="ECO:0000313" key="3">
    <source>
        <dbReference type="Proteomes" id="UP000642920"/>
    </source>
</evidence>
<gene>
    <name evidence="2" type="ORF">JKP34_12125</name>
</gene>
<protein>
    <submittedName>
        <fullName evidence="2">Uncharacterized protein</fullName>
    </submittedName>
</protein>